<evidence type="ECO:0000313" key="9">
    <source>
        <dbReference type="Proteomes" id="UP000187012"/>
    </source>
</evidence>
<evidence type="ECO:0000313" key="8">
    <source>
        <dbReference type="EMBL" id="SIT41585.1"/>
    </source>
</evidence>
<dbReference type="PANTHER" id="PTHR43531:SF14">
    <property type="entry name" value="METHYL-ACCEPTING CHEMOTAXIS PROTEIN I-RELATED"/>
    <property type="match status" value="1"/>
</dbReference>
<evidence type="ECO:0000256" key="5">
    <source>
        <dbReference type="SAM" id="Phobius"/>
    </source>
</evidence>
<name>A0A1N7S2F6_9BURK</name>
<keyword evidence="5" id="KW-0472">Membrane</keyword>
<dbReference type="PROSITE" id="PS50885">
    <property type="entry name" value="HAMP"/>
    <property type="match status" value="1"/>
</dbReference>
<evidence type="ECO:0000256" key="4">
    <source>
        <dbReference type="SAM" id="MobiDB-lite"/>
    </source>
</evidence>
<proteinExistence type="inferred from homology"/>
<dbReference type="PANTHER" id="PTHR43531">
    <property type="entry name" value="PROTEIN ICFG"/>
    <property type="match status" value="1"/>
</dbReference>
<keyword evidence="3" id="KW-0807">Transducer</keyword>
<protein>
    <submittedName>
        <fullName evidence="8">Methyl-accepting chemotaxis sensory transducer</fullName>
    </submittedName>
</protein>
<sequence length="520" mass="54858">MKLVHQLPLALGVALLVASAAGLFGVLQMNDAANTYQRIIEVDGAQARQVADALVSFKNQVQNGKDILLRGKNPQQLDKYWSAFEKYEQASQAVTEKLALELPPGEAHAKIERFNTLHKAMGQSYRKALEQFKASGFDVAVGDQAMDGIDREPAILLRESGSKIVEQAAAAIVEAKRKQTRALVASFGAMALTLLAGVAGAIVFSRAMTRKLGGEPDDAREAARRIATGKLDVDLRVRPGDTDSLMAAMQAMTVSLADIVGQVRNSSDSIATGSAQIASGNADLSQRTEEQASALQETAAAMEQLSATVRQNAENAREASELATGASSIALKGGDVVGQVVETMKGINESSRKIADISGIIDGIAAQTNILALNAAVEAARAGEQGRGFAVVATEVRSLAQRSAQAAREIQALIADSVQRVDHDDDGDRRGHSACDGDRGRDQPGQRGTEHRRRAGGRSGRPDGSDDAAECRAGRAERGRGREPQAAGRAVGRLRGPIRALTRVNDVVLYIASAASTAGR</sequence>
<keyword evidence="5" id="KW-1133">Transmembrane helix</keyword>
<feature type="transmembrane region" description="Helical" evidence="5">
    <location>
        <begin position="182"/>
        <end position="204"/>
    </location>
</feature>
<gene>
    <name evidence="8" type="ORF">BN2475_310108</name>
</gene>
<dbReference type="PROSITE" id="PS50111">
    <property type="entry name" value="CHEMOTAXIS_TRANSDUC_2"/>
    <property type="match status" value="1"/>
</dbReference>
<dbReference type="SUPFAM" id="SSF58104">
    <property type="entry name" value="Methyl-accepting chemotaxis protein (MCP) signaling domain"/>
    <property type="match status" value="1"/>
</dbReference>
<evidence type="ECO:0000259" key="7">
    <source>
        <dbReference type="PROSITE" id="PS50885"/>
    </source>
</evidence>
<dbReference type="GO" id="GO:0007165">
    <property type="term" value="P:signal transduction"/>
    <property type="evidence" value="ECO:0007669"/>
    <property type="project" value="UniProtKB-KW"/>
</dbReference>
<feature type="region of interest" description="Disordered" evidence="4">
    <location>
        <begin position="419"/>
        <end position="494"/>
    </location>
</feature>
<feature type="compositionally biased region" description="Basic and acidic residues" evidence="4">
    <location>
        <begin position="419"/>
        <end position="444"/>
    </location>
</feature>
<dbReference type="SMART" id="SM00283">
    <property type="entry name" value="MA"/>
    <property type="match status" value="1"/>
</dbReference>
<evidence type="ECO:0000256" key="3">
    <source>
        <dbReference type="PROSITE-ProRule" id="PRU00284"/>
    </source>
</evidence>
<accession>A0A1N7S2F6</accession>
<organism evidence="8 9">
    <name type="scientific">Paraburkholderia ribeironis</name>
    <dbReference type="NCBI Taxonomy" id="1247936"/>
    <lineage>
        <taxon>Bacteria</taxon>
        <taxon>Pseudomonadati</taxon>
        <taxon>Pseudomonadota</taxon>
        <taxon>Betaproteobacteria</taxon>
        <taxon>Burkholderiales</taxon>
        <taxon>Burkholderiaceae</taxon>
        <taxon>Paraburkholderia</taxon>
    </lineage>
</organism>
<dbReference type="PRINTS" id="PR00260">
    <property type="entry name" value="CHEMTRNSDUCR"/>
</dbReference>
<comment type="similarity">
    <text evidence="2">Belongs to the methyl-accepting chemotaxis (MCP) protein family.</text>
</comment>
<dbReference type="Gene3D" id="1.10.287.950">
    <property type="entry name" value="Methyl-accepting chemotaxis protein"/>
    <property type="match status" value="1"/>
</dbReference>
<keyword evidence="1" id="KW-0488">Methylation</keyword>
<dbReference type="Proteomes" id="UP000187012">
    <property type="component" value="Unassembled WGS sequence"/>
</dbReference>
<dbReference type="GO" id="GO:0005886">
    <property type="term" value="C:plasma membrane"/>
    <property type="evidence" value="ECO:0007669"/>
    <property type="project" value="TreeGrafter"/>
</dbReference>
<feature type="domain" description="Methyl-accepting transducer" evidence="6">
    <location>
        <begin position="266"/>
        <end position="422"/>
    </location>
</feature>
<keyword evidence="5" id="KW-0812">Transmembrane</keyword>
<dbReference type="AlphaFoldDB" id="A0A1N7S2F6"/>
<dbReference type="STRING" id="1247936.BN2475_310108"/>
<dbReference type="Pfam" id="PF00015">
    <property type="entry name" value="MCPsignal"/>
    <property type="match status" value="1"/>
</dbReference>
<evidence type="ECO:0000256" key="2">
    <source>
        <dbReference type="ARBA" id="ARBA00029447"/>
    </source>
</evidence>
<reference evidence="8 9" key="1">
    <citation type="submission" date="2016-12" db="EMBL/GenBank/DDBJ databases">
        <authorList>
            <person name="Song W.-J."/>
            <person name="Kurnit D.M."/>
        </authorList>
    </citation>
    <scope>NUCLEOTIDE SEQUENCE [LARGE SCALE GENOMIC DNA]</scope>
    <source>
        <strain evidence="8 9">STM7296</strain>
    </source>
</reference>
<dbReference type="InterPro" id="IPR004089">
    <property type="entry name" value="MCPsignal_dom"/>
</dbReference>
<keyword evidence="9" id="KW-1185">Reference proteome</keyword>
<dbReference type="EMBL" id="CYGX02000031">
    <property type="protein sequence ID" value="SIT41585.1"/>
    <property type="molecule type" value="Genomic_DNA"/>
</dbReference>
<dbReference type="InterPro" id="IPR004090">
    <property type="entry name" value="Chemotax_Me-accpt_rcpt"/>
</dbReference>
<dbReference type="GO" id="GO:0004888">
    <property type="term" value="F:transmembrane signaling receptor activity"/>
    <property type="evidence" value="ECO:0007669"/>
    <property type="project" value="InterPro"/>
</dbReference>
<feature type="domain" description="HAMP" evidence="7">
    <location>
        <begin position="220"/>
        <end position="261"/>
    </location>
</feature>
<evidence type="ECO:0000256" key="1">
    <source>
        <dbReference type="ARBA" id="ARBA00022481"/>
    </source>
</evidence>
<feature type="compositionally biased region" description="Basic and acidic residues" evidence="4">
    <location>
        <begin position="460"/>
        <end position="483"/>
    </location>
</feature>
<dbReference type="InterPro" id="IPR003660">
    <property type="entry name" value="HAMP_dom"/>
</dbReference>
<evidence type="ECO:0000259" key="6">
    <source>
        <dbReference type="PROSITE" id="PS50111"/>
    </source>
</evidence>
<dbReference type="GO" id="GO:0006935">
    <property type="term" value="P:chemotaxis"/>
    <property type="evidence" value="ECO:0007669"/>
    <property type="project" value="InterPro"/>
</dbReference>
<dbReference type="InterPro" id="IPR051310">
    <property type="entry name" value="MCP_chemotaxis"/>
</dbReference>